<evidence type="ECO:0000256" key="3">
    <source>
        <dbReference type="ARBA" id="ARBA00022842"/>
    </source>
</evidence>
<dbReference type="Gene3D" id="3.20.20.190">
    <property type="entry name" value="Phosphatidylinositol (PI) phosphodiesterase"/>
    <property type="match status" value="1"/>
</dbReference>
<keyword evidence="5" id="KW-0456">Lyase</keyword>
<sequence length="451" mass="51030">MIIALSGQHVKARSTGASMLASNIILLICGVCYGQTISGMRPTGVYLTISSYSNRGIKPFFEVNWFGMPQQYIGVVSAVLSTKSRPRSSSDILASQIVKNPTESYTTRIVAPSFNTTVLIEGRCLGYWALIMETSSAVKSSSTAEVLYSSCFTPQPRWMRDNCGTVFGLRLTDMLIPGTHNAGMYKAGPMAPHEQLIYDQDQTIWQQLAYGIRGLDLRVQFSRGDYYITHDVIRGKPTVREVLREVRDFVVRTGEVVLLDFHRFPRGFEKKRKIATDRHEGLVKLIVTELEDVLLKGADYIKTMGEILGGCRSRGRPQGRVLVFYNSREYQGPYQEYLAPGVSQKWPNAQSKSALMQYLETKACLRGVHYMIAIMAELTPKFPKFLISTRKLAKWINHKITEFFRRRQMKYSGIIATDYFLGNGITDVAIEANCLRGRQMLRNHNMGPRMH</sequence>
<dbReference type="PROSITE" id="PS50007">
    <property type="entry name" value="PIPLC_X_DOMAIN"/>
    <property type="match status" value="1"/>
</dbReference>
<dbReference type="GO" id="GO:0046872">
    <property type="term" value="F:metal ion binding"/>
    <property type="evidence" value="ECO:0007669"/>
    <property type="project" value="UniProtKB-KW"/>
</dbReference>
<evidence type="ECO:0000313" key="6">
    <source>
        <dbReference type="EMBL" id="NIE46498.1"/>
    </source>
</evidence>
<accession>A0A6G5A7B8</accession>
<keyword evidence="4" id="KW-1015">Disulfide bond</keyword>
<dbReference type="GO" id="GO:0006629">
    <property type="term" value="P:lipid metabolic process"/>
    <property type="evidence" value="ECO:0007669"/>
    <property type="project" value="InterPro"/>
</dbReference>
<evidence type="ECO:0000256" key="4">
    <source>
        <dbReference type="ARBA" id="ARBA00023157"/>
    </source>
</evidence>
<dbReference type="InterPro" id="IPR051057">
    <property type="entry name" value="PI-PLC_domain"/>
</dbReference>
<dbReference type="VEuPathDB" id="VectorBase:LOC119171640"/>
<dbReference type="InterPro" id="IPR017946">
    <property type="entry name" value="PLC-like_Pdiesterase_TIM-brl"/>
</dbReference>
<dbReference type="OrthoDB" id="1046782at2759"/>
<dbReference type="EMBL" id="GIKN01004225">
    <property type="protein sequence ID" value="NIE46498.1"/>
    <property type="molecule type" value="Transcribed_RNA"/>
</dbReference>
<reference evidence="6" key="1">
    <citation type="submission" date="2020-03" db="EMBL/GenBank/DDBJ databases">
        <title>A transcriptome and proteome of the tick Rhipicephalus microplus shaped by the genetic composition of its hosts and developmental stage.</title>
        <authorList>
            <person name="Garcia G.R."/>
            <person name="Ribeiro J.M.C."/>
            <person name="Maruyama S.R."/>
            <person name="Gardinasse L.G."/>
            <person name="Nelson K."/>
            <person name="Ferreira B.R."/>
            <person name="Andrade T.G."/>
            <person name="Santos I.K.F.M."/>
        </authorList>
    </citation>
    <scope>NUCLEOTIDE SEQUENCE</scope>
    <source>
        <strain evidence="6">NSGR</strain>
        <tissue evidence="6">Salivary glands</tissue>
    </source>
</reference>
<name>A0A6G5A7B8_RHIMP</name>
<protein>
    <submittedName>
        <fullName evidence="6">Putative catalytic domain of phosphatidylinositol-specific phospholipase c x domain protein</fullName>
    </submittedName>
</protein>
<keyword evidence="3" id="KW-0460">Magnesium</keyword>
<evidence type="ECO:0000256" key="2">
    <source>
        <dbReference type="ARBA" id="ARBA00022723"/>
    </source>
</evidence>
<comment type="catalytic activity">
    <reaction evidence="1">
        <text>an N-(acyl)-sphingosylphosphoethanolamine = an N-(acyl)-sphingosyl-1,3-cyclic phosphate + ethanolamine</text>
        <dbReference type="Rhea" id="RHEA:60648"/>
        <dbReference type="ChEBI" id="CHEBI:57603"/>
        <dbReference type="ChEBI" id="CHEBI:143891"/>
        <dbReference type="ChEBI" id="CHEBI:143892"/>
    </reaction>
</comment>
<evidence type="ECO:0000256" key="5">
    <source>
        <dbReference type="ARBA" id="ARBA00023239"/>
    </source>
</evidence>
<dbReference type="AlphaFoldDB" id="A0A6G5A7B8"/>
<dbReference type="PANTHER" id="PTHR13593">
    <property type="match status" value="1"/>
</dbReference>
<dbReference type="PANTHER" id="PTHR13593:SF103">
    <property type="entry name" value="RE10370P"/>
    <property type="match status" value="1"/>
</dbReference>
<evidence type="ECO:0000256" key="1">
    <source>
        <dbReference type="ARBA" id="ARBA00000110"/>
    </source>
</evidence>
<keyword evidence="2" id="KW-0479">Metal-binding</keyword>
<organism evidence="6">
    <name type="scientific">Rhipicephalus microplus</name>
    <name type="common">Cattle tick</name>
    <name type="synonym">Boophilus microplus</name>
    <dbReference type="NCBI Taxonomy" id="6941"/>
    <lineage>
        <taxon>Eukaryota</taxon>
        <taxon>Metazoa</taxon>
        <taxon>Ecdysozoa</taxon>
        <taxon>Arthropoda</taxon>
        <taxon>Chelicerata</taxon>
        <taxon>Arachnida</taxon>
        <taxon>Acari</taxon>
        <taxon>Parasitiformes</taxon>
        <taxon>Ixodida</taxon>
        <taxon>Ixodoidea</taxon>
        <taxon>Ixodidae</taxon>
        <taxon>Rhipicephalinae</taxon>
        <taxon>Rhipicephalus</taxon>
        <taxon>Boophilus</taxon>
    </lineage>
</organism>
<dbReference type="GO" id="GO:0016829">
    <property type="term" value="F:lyase activity"/>
    <property type="evidence" value="ECO:0007669"/>
    <property type="project" value="UniProtKB-KW"/>
</dbReference>
<dbReference type="GO" id="GO:0008081">
    <property type="term" value="F:phosphoric diester hydrolase activity"/>
    <property type="evidence" value="ECO:0007669"/>
    <property type="project" value="InterPro"/>
</dbReference>
<proteinExistence type="predicted"/>
<dbReference type="SUPFAM" id="SSF51695">
    <property type="entry name" value="PLC-like phosphodiesterases"/>
    <property type="match status" value="1"/>
</dbReference>